<gene>
    <name evidence="2" type="ORF">EJ06DRAFT_549754</name>
</gene>
<organism evidence="2 3">
    <name type="scientific">Trichodelitschia bisporula</name>
    <dbReference type="NCBI Taxonomy" id="703511"/>
    <lineage>
        <taxon>Eukaryota</taxon>
        <taxon>Fungi</taxon>
        <taxon>Dikarya</taxon>
        <taxon>Ascomycota</taxon>
        <taxon>Pezizomycotina</taxon>
        <taxon>Dothideomycetes</taxon>
        <taxon>Dothideomycetes incertae sedis</taxon>
        <taxon>Phaeotrichales</taxon>
        <taxon>Phaeotrichaceae</taxon>
        <taxon>Trichodelitschia</taxon>
    </lineage>
</organism>
<dbReference type="SUPFAM" id="SSF48619">
    <property type="entry name" value="Phospholipase A2, PLA2"/>
    <property type="match status" value="1"/>
</dbReference>
<dbReference type="AlphaFoldDB" id="A0A6G1HSW3"/>
<evidence type="ECO:0000313" key="2">
    <source>
        <dbReference type="EMBL" id="KAF2399001.1"/>
    </source>
</evidence>
<accession>A0A6G1HSW3</accession>
<evidence type="ECO:0008006" key="4">
    <source>
        <dbReference type="Google" id="ProtNLM"/>
    </source>
</evidence>
<reference evidence="2" key="1">
    <citation type="journal article" date="2020" name="Stud. Mycol.">
        <title>101 Dothideomycetes genomes: a test case for predicting lifestyles and emergence of pathogens.</title>
        <authorList>
            <person name="Haridas S."/>
            <person name="Albert R."/>
            <person name="Binder M."/>
            <person name="Bloem J."/>
            <person name="Labutti K."/>
            <person name="Salamov A."/>
            <person name="Andreopoulos B."/>
            <person name="Baker S."/>
            <person name="Barry K."/>
            <person name="Bills G."/>
            <person name="Bluhm B."/>
            <person name="Cannon C."/>
            <person name="Castanera R."/>
            <person name="Culley D."/>
            <person name="Daum C."/>
            <person name="Ezra D."/>
            <person name="Gonzalez J."/>
            <person name="Henrissat B."/>
            <person name="Kuo A."/>
            <person name="Liang C."/>
            <person name="Lipzen A."/>
            <person name="Lutzoni F."/>
            <person name="Magnuson J."/>
            <person name="Mondo S."/>
            <person name="Nolan M."/>
            <person name="Ohm R."/>
            <person name="Pangilinan J."/>
            <person name="Park H.-J."/>
            <person name="Ramirez L."/>
            <person name="Alfaro M."/>
            <person name="Sun H."/>
            <person name="Tritt A."/>
            <person name="Yoshinaga Y."/>
            <person name="Zwiers L.-H."/>
            <person name="Turgeon B."/>
            <person name="Goodwin S."/>
            <person name="Spatafora J."/>
            <person name="Crous P."/>
            <person name="Grigoriev I."/>
        </authorList>
    </citation>
    <scope>NUCLEOTIDE SEQUENCE</scope>
    <source>
        <strain evidence="2">CBS 262.69</strain>
    </source>
</reference>
<proteinExistence type="predicted"/>
<dbReference type="OrthoDB" id="3935740at2759"/>
<dbReference type="GO" id="GO:0004623">
    <property type="term" value="F:phospholipase A2 activity"/>
    <property type="evidence" value="ECO:0007669"/>
    <property type="project" value="InterPro"/>
</dbReference>
<dbReference type="GO" id="GO:0005576">
    <property type="term" value="C:extracellular region"/>
    <property type="evidence" value="ECO:0007669"/>
    <property type="project" value="InterPro"/>
</dbReference>
<sequence>MVRGSRFTRWAALLLVCGYARAAVEVARPCVFPEGREAVFRLLDPADGIPFTNIDGVLAKAPSILPVIPEFRLRPGAGREGWSDLVLGEERVAVWEDGRVGFVFGEDGADGGGTGRGYLTSVFGVECDGSLTMHLPPGMELVRHRQAGHLRARNLHPPPSSRMRQWLSTILPTLHRRQTPSHTTHYDPFAFLTSPVWGLVNDRDQKGYAPRCPVVPFGLVAEEKHCARPASFNGCGAENGMKVPDFRFTVCCNMHDLCYDDCGTPFEECNARFRDCMHAACHAYYGADTNTGSPPTSPPPTTN</sequence>
<dbReference type="GO" id="GO:0050482">
    <property type="term" value="P:arachidonate secretion"/>
    <property type="evidence" value="ECO:0007669"/>
    <property type="project" value="InterPro"/>
</dbReference>
<feature type="signal peptide" evidence="1">
    <location>
        <begin position="1"/>
        <end position="22"/>
    </location>
</feature>
<dbReference type="EMBL" id="ML996698">
    <property type="protein sequence ID" value="KAF2399001.1"/>
    <property type="molecule type" value="Genomic_DNA"/>
</dbReference>
<feature type="non-terminal residue" evidence="2">
    <location>
        <position position="303"/>
    </location>
</feature>
<dbReference type="Pfam" id="PF06951">
    <property type="entry name" value="PLA2G12"/>
    <property type="match status" value="1"/>
</dbReference>
<dbReference type="Proteomes" id="UP000799640">
    <property type="component" value="Unassembled WGS sequence"/>
</dbReference>
<protein>
    <recommendedName>
        <fullName evidence="4">Phospholipase A2 domain-containing protein</fullName>
    </recommendedName>
</protein>
<dbReference type="GO" id="GO:0006644">
    <property type="term" value="P:phospholipid metabolic process"/>
    <property type="evidence" value="ECO:0007669"/>
    <property type="project" value="InterPro"/>
</dbReference>
<dbReference type="GO" id="GO:0005509">
    <property type="term" value="F:calcium ion binding"/>
    <property type="evidence" value="ECO:0007669"/>
    <property type="project" value="InterPro"/>
</dbReference>
<keyword evidence="1" id="KW-0732">Signal</keyword>
<dbReference type="Gene3D" id="1.20.90.10">
    <property type="entry name" value="Phospholipase A2 domain"/>
    <property type="match status" value="1"/>
</dbReference>
<evidence type="ECO:0000256" key="1">
    <source>
        <dbReference type="SAM" id="SignalP"/>
    </source>
</evidence>
<dbReference type="InterPro" id="IPR036444">
    <property type="entry name" value="PLipase_A2_dom_sf"/>
</dbReference>
<name>A0A6G1HSW3_9PEZI</name>
<feature type="chain" id="PRO_5026013021" description="Phospholipase A2 domain-containing protein" evidence="1">
    <location>
        <begin position="23"/>
        <end position="303"/>
    </location>
</feature>
<dbReference type="GO" id="GO:0016042">
    <property type="term" value="P:lipid catabolic process"/>
    <property type="evidence" value="ECO:0007669"/>
    <property type="project" value="InterPro"/>
</dbReference>
<evidence type="ECO:0000313" key="3">
    <source>
        <dbReference type="Proteomes" id="UP000799640"/>
    </source>
</evidence>
<keyword evidence="3" id="KW-1185">Reference proteome</keyword>
<dbReference type="InterPro" id="IPR010711">
    <property type="entry name" value="PLA2G12"/>
</dbReference>